<dbReference type="EMBL" id="RJUR01000014">
    <property type="protein sequence ID" value="ROQ48870.1"/>
    <property type="molecule type" value="Genomic_DNA"/>
</dbReference>
<gene>
    <name evidence="2" type="ORF">EDF85_3172</name>
</gene>
<organism evidence="2 3">
    <name type="scientific">Pseudomonas putida</name>
    <name type="common">Arthrobacter siderocapsulatus</name>
    <dbReference type="NCBI Taxonomy" id="303"/>
    <lineage>
        <taxon>Bacteria</taxon>
        <taxon>Pseudomonadati</taxon>
        <taxon>Pseudomonadota</taxon>
        <taxon>Gammaproteobacteria</taxon>
        <taxon>Pseudomonadales</taxon>
        <taxon>Pseudomonadaceae</taxon>
        <taxon>Pseudomonas</taxon>
    </lineage>
</organism>
<evidence type="ECO:0000256" key="1">
    <source>
        <dbReference type="SAM" id="SignalP"/>
    </source>
</evidence>
<dbReference type="RefSeq" id="WP_043863948.1">
    <property type="nucleotide sequence ID" value="NZ_LKGZ01000001.1"/>
</dbReference>
<reference evidence="2 3" key="1">
    <citation type="submission" date="2018-11" db="EMBL/GenBank/DDBJ databases">
        <title>Genomic analyses of the natural microbiome of Caenorhabditis elegans.</title>
        <authorList>
            <person name="Samuel B."/>
        </authorList>
    </citation>
    <scope>NUCLEOTIDE SEQUENCE [LARGE SCALE GENOMIC DNA]</scope>
    <source>
        <strain evidence="2 3">BIGb0473</strain>
    </source>
</reference>
<dbReference type="Gene3D" id="3.10.450.160">
    <property type="entry name" value="inner membrane protein cigr"/>
    <property type="match status" value="1"/>
</dbReference>
<dbReference type="AlphaFoldDB" id="A0A9X8HJ82"/>
<evidence type="ECO:0000313" key="3">
    <source>
        <dbReference type="Proteomes" id="UP000269115"/>
    </source>
</evidence>
<dbReference type="GeneID" id="87480950"/>
<feature type="signal peptide" evidence="1">
    <location>
        <begin position="1"/>
        <end position="25"/>
    </location>
</feature>
<protein>
    <submittedName>
        <fullName evidence="2">Nickel/cobalt transporter regulator</fullName>
    </submittedName>
</protein>
<dbReference type="Proteomes" id="UP000269115">
    <property type="component" value="Unassembled WGS sequence"/>
</dbReference>
<feature type="chain" id="PRO_5040946438" evidence="1">
    <location>
        <begin position="26"/>
        <end position="99"/>
    </location>
</feature>
<name>A0A9X8HJ82_PSEPU</name>
<comment type="caution">
    <text evidence="2">The sequence shown here is derived from an EMBL/GenBank/DDBJ whole genome shotgun (WGS) entry which is preliminary data.</text>
</comment>
<dbReference type="InterPro" id="IPR024572">
    <property type="entry name" value="RcnB"/>
</dbReference>
<dbReference type="Pfam" id="PF11776">
    <property type="entry name" value="RcnB"/>
    <property type="match status" value="1"/>
</dbReference>
<proteinExistence type="predicted"/>
<dbReference type="OrthoDB" id="7021427at2"/>
<keyword evidence="1" id="KW-0732">Signal</keyword>
<evidence type="ECO:0000313" key="2">
    <source>
        <dbReference type="EMBL" id="ROQ48870.1"/>
    </source>
</evidence>
<sequence length="99" mass="10941">MTARKLFTTLALLGSVALVQLPAQAAEPSVVAPESPTRELKVHDKAPDLYKRDDMALRGWKEKGLSQPDEDSQWVKIQDNYVLIEITNGTIKKIVPAKG</sequence>
<accession>A0A9X8HJ82</accession>